<proteinExistence type="predicted"/>
<keyword evidence="2" id="KW-0540">Nuclease</keyword>
<organism evidence="2 3">
    <name type="scientific">Microlunatus panaciterrae</name>
    <dbReference type="NCBI Taxonomy" id="400768"/>
    <lineage>
        <taxon>Bacteria</taxon>
        <taxon>Bacillati</taxon>
        <taxon>Actinomycetota</taxon>
        <taxon>Actinomycetes</taxon>
        <taxon>Propionibacteriales</taxon>
        <taxon>Propionibacteriaceae</taxon>
        <taxon>Microlunatus</taxon>
    </lineage>
</organism>
<protein>
    <submittedName>
        <fullName evidence="2">Very-short-patch-repair endonuclease</fullName>
    </submittedName>
</protein>
<dbReference type="EMBL" id="JAFBCF010000001">
    <property type="protein sequence ID" value="MBM7800038.1"/>
    <property type="molecule type" value="Genomic_DNA"/>
</dbReference>
<dbReference type="Proteomes" id="UP000704762">
    <property type="component" value="Unassembled WGS sequence"/>
</dbReference>
<keyword evidence="3" id="KW-1185">Reference proteome</keyword>
<dbReference type="Pfam" id="PF04480">
    <property type="entry name" value="DUF559"/>
    <property type="match status" value="1"/>
</dbReference>
<dbReference type="InterPro" id="IPR007569">
    <property type="entry name" value="DUF559"/>
</dbReference>
<name>A0ABS2RLZ8_9ACTN</name>
<dbReference type="SUPFAM" id="SSF52980">
    <property type="entry name" value="Restriction endonuclease-like"/>
    <property type="match status" value="1"/>
</dbReference>
<dbReference type="Gene3D" id="3.40.960.10">
    <property type="entry name" value="VSR Endonuclease"/>
    <property type="match status" value="1"/>
</dbReference>
<evidence type="ECO:0000259" key="1">
    <source>
        <dbReference type="Pfam" id="PF04480"/>
    </source>
</evidence>
<gene>
    <name evidence="2" type="ORF">JOE57_002959</name>
</gene>
<comment type="caution">
    <text evidence="2">The sequence shown here is derived from an EMBL/GenBank/DDBJ whole genome shotgun (WGS) entry which is preliminary data.</text>
</comment>
<keyword evidence="2" id="KW-0255">Endonuclease</keyword>
<dbReference type="GO" id="GO:0004519">
    <property type="term" value="F:endonuclease activity"/>
    <property type="evidence" value="ECO:0007669"/>
    <property type="project" value="UniProtKB-KW"/>
</dbReference>
<evidence type="ECO:0000313" key="2">
    <source>
        <dbReference type="EMBL" id="MBM7800038.1"/>
    </source>
</evidence>
<accession>A0ABS2RLZ8</accession>
<dbReference type="RefSeq" id="WP_204919188.1">
    <property type="nucleotide sequence ID" value="NZ_JAFBCF010000001.1"/>
</dbReference>
<keyword evidence="2" id="KW-0378">Hydrolase</keyword>
<feature type="domain" description="DUF559" evidence="1">
    <location>
        <begin position="180"/>
        <end position="280"/>
    </location>
</feature>
<reference evidence="2 3" key="1">
    <citation type="submission" date="2021-01" db="EMBL/GenBank/DDBJ databases">
        <title>Sequencing the genomes of 1000 actinobacteria strains.</title>
        <authorList>
            <person name="Klenk H.-P."/>
        </authorList>
    </citation>
    <scope>NUCLEOTIDE SEQUENCE [LARGE SCALE GENOMIC DNA]</scope>
    <source>
        <strain evidence="2 3">DSM 18662</strain>
    </source>
</reference>
<sequence length="283" mass="31743">MIRQNGGVIAVRDHPQFASTLSRLVRERQLVASLPGVYVPLELSRDPLTRIRAAMMWDPDAVVFGGGAALVSFWPGLQVGDIALAVPGNRRITRPGYRIVRRVVPPELVRTRGPVRFTAPALTALDLCDTPVGAGGIDTVLRTRAATLAQLHQALEDTRHRRGNQDRRALLLDSRDEPWSAAERLAHRLLREAGISGWRANVAIATVGQIYFGDIVFRRQRLVLEVDGRRFHDDLATDTFEYDRWRQNHLVLAGWRVLRVTWTMLTDHPVQVVSLVRQALEGP</sequence>
<dbReference type="InterPro" id="IPR011335">
    <property type="entry name" value="Restrct_endonuc-II-like"/>
</dbReference>
<evidence type="ECO:0000313" key="3">
    <source>
        <dbReference type="Proteomes" id="UP000704762"/>
    </source>
</evidence>